<dbReference type="OMA" id="PKERRWK"/>
<dbReference type="SUPFAM" id="SSF57716">
    <property type="entry name" value="Glucocorticoid receptor-like (DNA-binding domain)"/>
    <property type="match status" value="1"/>
</dbReference>
<gene>
    <name evidence="10" type="ORF">DCAR_0935414</name>
</gene>
<dbReference type="PANTHER" id="PTHR47172">
    <property type="entry name" value="OS01G0976800 PROTEIN"/>
    <property type="match status" value="1"/>
</dbReference>
<dbReference type="EMBL" id="CP093351">
    <property type="protein sequence ID" value="WOH15868.1"/>
    <property type="molecule type" value="Genomic_DNA"/>
</dbReference>
<dbReference type="Pfam" id="PF00320">
    <property type="entry name" value="GATA"/>
    <property type="match status" value="1"/>
</dbReference>
<dbReference type="GO" id="GO:0006355">
    <property type="term" value="P:regulation of DNA-templated transcription"/>
    <property type="evidence" value="ECO:0007669"/>
    <property type="project" value="InterPro"/>
</dbReference>
<dbReference type="PANTHER" id="PTHR47172:SF1">
    <property type="entry name" value="GATA TRANSCRIPTION FACTOR 15"/>
    <property type="match status" value="1"/>
</dbReference>
<evidence type="ECO:0000256" key="6">
    <source>
        <dbReference type="ARBA" id="ARBA00023163"/>
    </source>
</evidence>
<proteinExistence type="inferred from homology"/>
<dbReference type="KEGG" id="dcr:108200607"/>
<evidence type="ECO:0000256" key="5">
    <source>
        <dbReference type="ARBA" id="ARBA00023125"/>
    </source>
</evidence>
<comment type="function">
    <text evidence="8">Transcriptional regulator that specifically binds 5'-GATA-3' or 5'-GAT-3' motifs within gene promoters.</text>
</comment>
<evidence type="ECO:0000256" key="9">
    <source>
        <dbReference type="SAM" id="MobiDB-lite"/>
    </source>
</evidence>
<dbReference type="SMART" id="SM00401">
    <property type="entry name" value="ZnF_GATA"/>
    <property type="match status" value="1"/>
</dbReference>
<evidence type="ECO:0000256" key="8">
    <source>
        <dbReference type="ARBA" id="ARBA00037539"/>
    </source>
</evidence>
<dbReference type="PROSITE" id="PS00344">
    <property type="entry name" value="GATA_ZN_FINGER_1"/>
    <property type="match status" value="1"/>
</dbReference>
<dbReference type="AlphaFoldDB" id="A0A175YH98"/>
<feature type="region of interest" description="Disordered" evidence="9">
    <location>
        <begin position="29"/>
        <end position="53"/>
    </location>
</feature>
<dbReference type="OrthoDB" id="2162994at2759"/>
<organism evidence="10 11">
    <name type="scientific">Daucus carota subsp. sativus</name>
    <name type="common">Carrot</name>
    <dbReference type="NCBI Taxonomy" id="79200"/>
    <lineage>
        <taxon>Eukaryota</taxon>
        <taxon>Viridiplantae</taxon>
        <taxon>Streptophyta</taxon>
        <taxon>Embryophyta</taxon>
        <taxon>Tracheophyta</taxon>
        <taxon>Spermatophyta</taxon>
        <taxon>Magnoliopsida</taxon>
        <taxon>eudicotyledons</taxon>
        <taxon>Gunneridae</taxon>
        <taxon>Pentapetalae</taxon>
        <taxon>asterids</taxon>
        <taxon>campanulids</taxon>
        <taxon>Apiales</taxon>
        <taxon>Apiaceae</taxon>
        <taxon>Apioideae</taxon>
        <taxon>Scandiceae</taxon>
        <taxon>Daucinae</taxon>
        <taxon>Daucus</taxon>
        <taxon>Daucus sect. Daucus</taxon>
    </lineage>
</organism>
<name>A0A175YH98_DAUCS</name>
<keyword evidence="11" id="KW-1185">Reference proteome</keyword>
<keyword evidence="1" id="KW-0479">Metal-binding</keyword>
<dbReference type="InterPro" id="IPR013088">
    <property type="entry name" value="Znf_NHR/GATA"/>
</dbReference>
<keyword evidence="3" id="KW-0862">Zinc</keyword>
<evidence type="ECO:0000313" key="10">
    <source>
        <dbReference type="EMBL" id="WOH15868.1"/>
    </source>
</evidence>
<feature type="region of interest" description="Disordered" evidence="9">
    <location>
        <begin position="68"/>
        <end position="104"/>
    </location>
</feature>
<dbReference type="GO" id="GO:0008270">
    <property type="term" value="F:zinc ion binding"/>
    <property type="evidence" value="ECO:0007669"/>
    <property type="project" value="UniProtKB-KW"/>
</dbReference>
<evidence type="ECO:0000313" key="11">
    <source>
        <dbReference type="Proteomes" id="UP000077755"/>
    </source>
</evidence>
<keyword evidence="4" id="KW-0805">Transcription regulation</keyword>
<protein>
    <submittedName>
        <fullName evidence="10">Uncharacterized protein</fullName>
    </submittedName>
</protein>
<sequence>MADSSDRGSDCDENITKACDKVVRDEAPNQGAKTCADCGTTKTPLWRGGPAGPKSLCNACGIRSRKRKRALMGLSNKEEKKPKKNNSNASTITSSDGSSSNNGEDVVERRFLCVDSENVLQRPRSSMCKKRRKFGEEERRAAMLLMALSCGSVFAY</sequence>
<accession>A0A175YH98</accession>
<evidence type="ECO:0000256" key="4">
    <source>
        <dbReference type="ARBA" id="ARBA00023015"/>
    </source>
</evidence>
<feature type="compositionally biased region" description="Low complexity" evidence="9">
    <location>
        <begin position="85"/>
        <end position="103"/>
    </location>
</feature>
<evidence type="ECO:0000256" key="1">
    <source>
        <dbReference type="ARBA" id="ARBA00022723"/>
    </source>
</evidence>
<reference evidence="10" key="1">
    <citation type="journal article" date="2016" name="Nat. Genet.">
        <title>A high-quality carrot genome assembly provides new insights into carotenoid accumulation and asterid genome evolution.</title>
        <authorList>
            <person name="Iorizzo M."/>
            <person name="Ellison S."/>
            <person name="Senalik D."/>
            <person name="Zeng P."/>
            <person name="Satapoomin P."/>
            <person name="Huang J."/>
            <person name="Bowman M."/>
            <person name="Iovene M."/>
            <person name="Sanseverino W."/>
            <person name="Cavagnaro P."/>
            <person name="Yildiz M."/>
            <person name="Macko-Podgorni A."/>
            <person name="Moranska E."/>
            <person name="Grzebelus E."/>
            <person name="Grzebelus D."/>
            <person name="Ashrafi H."/>
            <person name="Zheng Z."/>
            <person name="Cheng S."/>
            <person name="Spooner D."/>
            <person name="Van Deynze A."/>
            <person name="Simon P."/>
        </authorList>
    </citation>
    <scope>NUCLEOTIDE SEQUENCE</scope>
    <source>
        <tissue evidence="10">Leaf</tissue>
    </source>
</reference>
<keyword evidence="2" id="KW-0863">Zinc-finger</keyword>
<keyword evidence="5" id="KW-0238">DNA-binding</keyword>
<dbReference type="Gene3D" id="3.30.50.10">
    <property type="entry name" value="Erythroid Transcription Factor GATA-1, subunit A"/>
    <property type="match status" value="1"/>
</dbReference>
<evidence type="ECO:0000256" key="7">
    <source>
        <dbReference type="ARBA" id="ARBA00024019"/>
    </source>
</evidence>
<keyword evidence="6" id="KW-0804">Transcription</keyword>
<comment type="similarity">
    <text evidence="7">Belongs to the type IV zinc-finger family. Class B subfamily.</text>
</comment>
<dbReference type="InterPro" id="IPR000679">
    <property type="entry name" value="Znf_GATA"/>
</dbReference>
<dbReference type="CDD" id="cd00202">
    <property type="entry name" value="ZnF_GATA"/>
    <property type="match status" value="1"/>
</dbReference>
<reference evidence="10" key="2">
    <citation type="submission" date="2022-03" db="EMBL/GenBank/DDBJ databases">
        <title>Draft title - Genomic analysis of global carrot germplasm unveils the trajectory of domestication and the origin of high carotenoid orange carrot.</title>
        <authorList>
            <person name="Iorizzo M."/>
            <person name="Ellison S."/>
            <person name="Senalik D."/>
            <person name="Macko-Podgorni A."/>
            <person name="Grzebelus D."/>
            <person name="Bostan H."/>
            <person name="Rolling W."/>
            <person name="Curaba J."/>
            <person name="Simon P."/>
        </authorList>
    </citation>
    <scope>NUCLEOTIDE SEQUENCE</scope>
    <source>
        <tissue evidence="10">Leaf</tissue>
    </source>
</reference>
<dbReference type="Gramene" id="KZM82915">
    <property type="protein sequence ID" value="KZM82915"/>
    <property type="gene ID" value="DCAR_030484"/>
</dbReference>
<dbReference type="Proteomes" id="UP000077755">
    <property type="component" value="Chromosome 9"/>
</dbReference>
<dbReference type="GO" id="GO:0043565">
    <property type="term" value="F:sequence-specific DNA binding"/>
    <property type="evidence" value="ECO:0007669"/>
    <property type="project" value="InterPro"/>
</dbReference>
<dbReference type="PROSITE" id="PS50114">
    <property type="entry name" value="GATA_ZN_FINGER_2"/>
    <property type="match status" value="1"/>
</dbReference>
<evidence type="ECO:0000256" key="2">
    <source>
        <dbReference type="ARBA" id="ARBA00022771"/>
    </source>
</evidence>
<evidence type="ECO:0000256" key="3">
    <source>
        <dbReference type="ARBA" id="ARBA00022833"/>
    </source>
</evidence>